<dbReference type="Pfam" id="PF19289">
    <property type="entry name" value="PmbA_TldD_3rd"/>
    <property type="match status" value="1"/>
</dbReference>
<feature type="domain" description="Metalloprotease TldD/E central" evidence="4">
    <location>
        <begin position="118"/>
        <end position="220"/>
    </location>
</feature>
<dbReference type="Gene3D" id="3.30.2290.10">
    <property type="entry name" value="PmbA/TldD superfamily"/>
    <property type="match status" value="1"/>
</dbReference>
<dbReference type="InterPro" id="IPR047657">
    <property type="entry name" value="PmbA"/>
</dbReference>
<feature type="domain" description="Metalloprotease TldD/E N-terminal" evidence="2">
    <location>
        <begin position="22"/>
        <end position="83"/>
    </location>
</feature>
<gene>
    <name evidence="5" type="ORF">SAMN03080599_00020</name>
</gene>
<evidence type="ECO:0000259" key="4">
    <source>
        <dbReference type="Pfam" id="PF19290"/>
    </source>
</evidence>
<dbReference type="Pfam" id="PF01523">
    <property type="entry name" value="PmbA_TldD_1st"/>
    <property type="match status" value="1"/>
</dbReference>
<evidence type="ECO:0000313" key="5">
    <source>
        <dbReference type="EMBL" id="SCZ76002.1"/>
    </source>
</evidence>
<dbReference type="AlphaFoldDB" id="A0A1G5RPG8"/>
<accession>A0A1G5RPG8</accession>
<proteinExistence type="inferred from homology"/>
<dbReference type="GO" id="GO:0006508">
    <property type="term" value="P:proteolysis"/>
    <property type="evidence" value="ECO:0007669"/>
    <property type="project" value="InterPro"/>
</dbReference>
<evidence type="ECO:0000259" key="3">
    <source>
        <dbReference type="Pfam" id="PF19289"/>
    </source>
</evidence>
<dbReference type="InterPro" id="IPR035068">
    <property type="entry name" value="TldD/PmbA_N"/>
</dbReference>
<dbReference type="STRING" id="1120920.SAMN03080599_00020"/>
<dbReference type="GO" id="GO:0005829">
    <property type="term" value="C:cytosol"/>
    <property type="evidence" value="ECO:0007669"/>
    <property type="project" value="TreeGrafter"/>
</dbReference>
<feature type="domain" description="Metalloprotease TldD/E C-terminal" evidence="3">
    <location>
        <begin position="227"/>
        <end position="452"/>
    </location>
</feature>
<dbReference type="InterPro" id="IPR036059">
    <property type="entry name" value="TldD/PmbA_sf"/>
</dbReference>
<dbReference type="Pfam" id="PF19290">
    <property type="entry name" value="PmbA_TldD_2nd"/>
    <property type="match status" value="1"/>
</dbReference>
<dbReference type="RefSeq" id="WP_092588855.1">
    <property type="nucleotide sequence ID" value="NZ_FMWL01000001.1"/>
</dbReference>
<dbReference type="EMBL" id="FMWL01000001">
    <property type="protein sequence ID" value="SCZ76002.1"/>
    <property type="molecule type" value="Genomic_DNA"/>
</dbReference>
<reference evidence="5 6" key="1">
    <citation type="submission" date="2016-10" db="EMBL/GenBank/DDBJ databases">
        <authorList>
            <person name="de Groot N.N."/>
        </authorList>
    </citation>
    <scope>NUCLEOTIDE SEQUENCE [LARGE SCALE GENOMIC DNA]</scope>
    <source>
        <strain evidence="5 6">DSM 2784</strain>
    </source>
</reference>
<name>A0A1G5RPG8_9FIRM</name>
<dbReference type="OrthoDB" id="9803618at2"/>
<dbReference type="Proteomes" id="UP000199208">
    <property type="component" value="Unassembled WGS sequence"/>
</dbReference>
<dbReference type="SUPFAM" id="SSF111283">
    <property type="entry name" value="Putative modulator of DNA gyrase, PmbA/TldD"/>
    <property type="match status" value="1"/>
</dbReference>
<evidence type="ECO:0000256" key="1">
    <source>
        <dbReference type="ARBA" id="ARBA00005836"/>
    </source>
</evidence>
<dbReference type="PANTHER" id="PTHR43421:SF1">
    <property type="entry name" value="METALLOPROTEASE PMBA"/>
    <property type="match status" value="1"/>
</dbReference>
<protein>
    <submittedName>
        <fullName evidence="5">PmbA protein</fullName>
    </submittedName>
</protein>
<dbReference type="InterPro" id="IPR045569">
    <property type="entry name" value="Metalloprtase-TldD/E_C"/>
</dbReference>
<dbReference type="GO" id="GO:0008237">
    <property type="term" value="F:metallopeptidase activity"/>
    <property type="evidence" value="ECO:0007669"/>
    <property type="project" value="InterPro"/>
</dbReference>
<evidence type="ECO:0000313" key="6">
    <source>
        <dbReference type="Proteomes" id="UP000199208"/>
    </source>
</evidence>
<dbReference type="InterPro" id="IPR045570">
    <property type="entry name" value="Metalloprtase-TldD/E_cen_dom"/>
</dbReference>
<comment type="similarity">
    <text evidence="1">Belongs to the peptidase U62 family.</text>
</comment>
<sequence length="453" mass="48635">MKKQWMEEALRRASDYGFEALEVYAESGSHFSVKVFEGDIDTFNLATSAGVSVRGIADGKMGYAFTEILETEADLETLLKSCRDNAAINESELEPVLYRPSAETSYKEVERTPSTFFETSPAEKTKALIDLESEMLAQFPLISKINYNLYSEGRGRVEIRNTLGLDLAYESDLAYMVFAPIVRQGEETRNEHKFGLMRRFDPELLRSVAAEAAQASVAMLGASPVPSGTYRVALRYDAAVSLFEAMVSIFSAEAVEKGLSALKGKLGERIASEYLSIVENPHLKDGPASAPFDSEGVPTQLKRVVDQGVLTTFFHNLRTAAKSGVAATGNGFRGSYKSSVGISPTNFYIEPGQSSADGLLQGIGAGLLITAFDGLHAGLNAISGDFSLSARGFQIEDGKVGRPVTQITAAGNFFELLKGIRVVANDLKFESVGGNSAFGAPSLDVGVLSISGS</sequence>
<dbReference type="PANTHER" id="PTHR43421">
    <property type="entry name" value="METALLOPROTEASE PMBA"/>
    <property type="match status" value="1"/>
</dbReference>
<dbReference type="InterPro" id="IPR002510">
    <property type="entry name" value="Metalloprtase-TldD/E_N"/>
</dbReference>
<evidence type="ECO:0000259" key="2">
    <source>
        <dbReference type="Pfam" id="PF01523"/>
    </source>
</evidence>
<keyword evidence="6" id="KW-1185">Reference proteome</keyword>
<organism evidence="5 6">
    <name type="scientific">Acidaminobacter hydrogenoformans DSM 2784</name>
    <dbReference type="NCBI Taxonomy" id="1120920"/>
    <lineage>
        <taxon>Bacteria</taxon>
        <taxon>Bacillati</taxon>
        <taxon>Bacillota</taxon>
        <taxon>Clostridia</taxon>
        <taxon>Peptostreptococcales</taxon>
        <taxon>Acidaminobacteraceae</taxon>
        <taxon>Acidaminobacter</taxon>
    </lineage>
</organism>